<dbReference type="Gene3D" id="3.40.50.1820">
    <property type="entry name" value="alpha/beta hydrolase"/>
    <property type="match status" value="1"/>
</dbReference>
<gene>
    <name evidence="2" type="ORF">MM35RIKEN_21530</name>
</gene>
<dbReference type="GO" id="GO:0016787">
    <property type="term" value="F:hydrolase activity"/>
    <property type="evidence" value="ECO:0007669"/>
    <property type="project" value="UniProtKB-KW"/>
</dbReference>
<keyword evidence="2" id="KW-0378">Hydrolase</keyword>
<evidence type="ECO:0000313" key="2">
    <source>
        <dbReference type="EMBL" id="BCK79961.1"/>
    </source>
</evidence>
<evidence type="ECO:0000259" key="1">
    <source>
        <dbReference type="Pfam" id="PF12146"/>
    </source>
</evidence>
<dbReference type="InterPro" id="IPR022742">
    <property type="entry name" value="Hydrolase_4"/>
</dbReference>
<feature type="domain" description="Serine aminopeptidase S33" evidence="1">
    <location>
        <begin position="32"/>
        <end position="294"/>
    </location>
</feature>
<dbReference type="AlphaFoldDB" id="A0A810Q3D2"/>
<dbReference type="EMBL" id="AP023416">
    <property type="protein sequence ID" value="BCK79961.1"/>
    <property type="molecule type" value="Genomic_DNA"/>
</dbReference>
<name>A0A810Q3D2_9FIRM</name>
<dbReference type="Proteomes" id="UP000681343">
    <property type="component" value="Plasmid pMM35_01"/>
</dbReference>
<dbReference type="InterPro" id="IPR029058">
    <property type="entry name" value="AB_hydrolase_fold"/>
</dbReference>
<dbReference type="InterPro" id="IPR051044">
    <property type="entry name" value="MAG_DAG_Lipase"/>
</dbReference>
<dbReference type="SUPFAM" id="SSF53474">
    <property type="entry name" value="alpha/beta-Hydrolases"/>
    <property type="match status" value="1"/>
</dbReference>
<dbReference type="Pfam" id="PF12146">
    <property type="entry name" value="Hydrolase_4"/>
    <property type="match status" value="1"/>
</dbReference>
<dbReference type="KEGG" id="vfa:MM35RIKEN_21530"/>
<proteinExistence type="predicted"/>
<organism evidence="2 3">
    <name type="scientific">Vescimonas fastidiosa</name>
    <dbReference type="NCBI Taxonomy" id="2714353"/>
    <lineage>
        <taxon>Bacteria</taxon>
        <taxon>Bacillati</taxon>
        <taxon>Bacillota</taxon>
        <taxon>Clostridia</taxon>
        <taxon>Eubacteriales</taxon>
        <taxon>Oscillospiraceae</taxon>
        <taxon>Vescimonas</taxon>
    </lineage>
</organism>
<evidence type="ECO:0000313" key="3">
    <source>
        <dbReference type="Proteomes" id="UP000681343"/>
    </source>
</evidence>
<geneLocation type="plasmid" evidence="2 3">
    <name>pMM35_01</name>
</geneLocation>
<keyword evidence="3" id="KW-1185">Reference proteome</keyword>
<keyword evidence="2" id="KW-0614">Plasmid</keyword>
<protein>
    <submittedName>
        <fullName evidence="2">Alpha/beta hydrolase</fullName>
    </submittedName>
</protein>
<sequence>MTNCEHFRFLSSDGKTQLHGCIWTPEEKIKFRGVLQIAHGVAEHIERYDDFARFLNSQGIVVAGHDHLGHGKSLPQGGTPVYFGEKDGWKHAVDDIHGLHLILAKRYKRLPQLILGHSMGSFLTRSYLIRYPGEKKAAVIMGTGWQPGYMLTGGTLVAKRFLYKNGPDSTSPFVTEMAFGGYNRAFAPNRTGVDWLSADTENVDRYIADPLCGADATVGLFRDMLGGIRFNQKRGNLARMDTSMPVLFIAGQDDPVGNMGKGVRRSYDAFRAAGMQDVSIQLYPGLRHEILNEKAMQETVYNDILNWLSRYI</sequence>
<dbReference type="PANTHER" id="PTHR11614">
    <property type="entry name" value="PHOSPHOLIPASE-RELATED"/>
    <property type="match status" value="1"/>
</dbReference>
<accession>A0A810Q3D2</accession>
<reference evidence="2" key="1">
    <citation type="submission" date="2020-09" db="EMBL/GenBank/DDBJ databases">
        <title>New species isolated from human feces.</title>
        <authorList>
            <person name="Kitahara M."/>
            <person name="Shigeno Y."/>
            <person name="Shime M."/>
            <person name="Matsumoto Y."/>
            <person name="Nakamura S."/>
            <person name="Motooka D."/>
            <person name="Fukuoka S."/>
            <person name="Nishikawa H."/>
            <person name="Benno Y."/>
        </authorList>
    </citation>
    <scope>NUCLEOTIDE SEQUENCE</scope>
    <source>
        <strain evidence="2">MM35</strain>
        <plasmid evidence="2">pMM35_01</plasmid>
    </source>
</reference>
<dbReference type="RefSeq" id="WP_212821758.1">
    <property type="nucleotide sequence ID" value="NZ_AP023416.1"/>
</dbReference>